<name>A0AA86NLX7_9EUKA</name>
<evidence type="ECO:0000313" key="2">
    <source>
        <dbReference type="EMBL" id="CAL6058103.1"/>
    </source>
</evidence>
<comment type="caution">
    <text evidence="1">The sequence shown here is derived from an EMBL/GenBank/DDBJ whole genome shotgun (WGS) entry which is preliminary data.</text>
</comment>
<gene>
    <name evidence="2" type="ORF">HINF_LOCUS47993</name>
    <name evidence="1" type="ORF">HINF_LOCUS9229</name>
</gene>
<dbReference type="EMBL" id="CAXDID020000218">
    <property type="protein sequence ID" value="CAL6058103.1"/>
    <property type="molecule type" value="Genomic_DNA"/>
</dbReference>
<organism evidence="1">
    <name type="scientific">Hexamita inflata</name>
    <dbReference type="NCBI Taxonomy" id="28002"/>
    <lineage>
        <taxon>Eukaryota</taxon>
        <taxon>Metamonada</taxon>
        <taxon>Diplomonadida</taxon>
        <taxon>Hexamitidae</taxon>
        <taxon>Hexamitinae</taxon>
        <taxon>Hexamita</taxon>
    </lineage>
</organism>
<reference evidence="2 3" key="2">
    <citation type="submission" date="2024-07" db="EMBL/GenBank/DDBJ databases">
        <authorList>
            <person name="Akdeniz Z."/>
        </authorList>
    </citation>
    <scope>NUCLEOTIDE SEQUENCE [LARGE SCALE GENOMIC DNA]</scope>
</reference>
<sequence>MYFNPCCVYKISTLQLPDLISHLLLQPNIQKQNILIRVLSTNNWYYVSVLAAVQDHIFEPKLSNKNQLTNAQMNIFQKEQKFSNEQMDLIRFNKEALSVMKRLSRPYYEGQHLQAYCGFLQTADEISEQMKLITTVKDYKIAYAQGMVIIGVRCEEDFTRETIKKINLAMKPIFIETRPMKANINYQTFLTLQQPDLSNVQLESTLPTNVVTFTSLTNFQSADNAQQTYPPGCVLRVNRNTRDVDKIENTLLQLDFIQNIRSLLKTENVAFFCIFCLPLDVPDDLVIQIGAEKQPIDSVPLLFTYQEIESALQMQKSKFWRLNVQCLLNFNDIAELRRRLGPISTKTINGFTSIRAEGKRNWKGLGFDLKCRIWEDKIPKHISWADAWALADLDDSENNQILNQELIELIRKQNALAIQNFGLDNQNIIFMSIISEQVSEYLKLPVEIAFARVENKVIVKTQRVFVTHQNYHGCDKLKIQPGSRVVASSSEDIPGLFTDMVIQDTHLIITNTEDIRMLLGLCGLGQISNLCLNFDDIVSAGQMESADLKCDFHYLNQEECALEQVNLMLRKCGLTQ</sequence>
<accession>A0AA86NLX7</accession>
<dbReference type="EMBL" id="CATOUU010000226">
    <property type="protein sequence ID" value="CAI9921584.1"/>
    <property type="molecule type" value="Genomic_DNA"/>
</dbReference>
<dbReference type="AlphaFoldDB" id="A0AA86NLX7"/>
<keyword evidence="3" id="KW-1185">Reference proteome</keyword>
<protein>
    <submittedName>
        <fullName evidence="2">Hypothetical_protein</fullName>
    </submittedName>
</protein>
<evidence type="ECO:0000313" key="3">
    <source>
        <dbReference type="Proteomes" id="UP001642409"/>
    </source>
</evidence>
<dbReference type="Proteomes" id="UP001642409">
    <property type="component" value="Unassembled WGS sequence"/>
</dbReference>
<proteinExistence type="predicted"/>
<evidence type="ECO:0000313" key="1">
    <source>
        <dbReference type="EMBL" id="CAI9921584.1"/>
    </source>
</evidence>
<reference evidence="1" key="1">
    <citation type="submission" date="2023-06" db="EMBL/GenBank/DDBJ databases">
        <authorList>
            <person name="Kurt Z."/>
        </authorList>
    </citation>
    <scope>NUCLEOTIDE SEQUENCE</scope>
</reference>